<reference evidence="3" key="1">
    <citation type="submission" date="2023-08" db="EMBL/GenBank/DDBJ databases">
        <authorList>
            <person name="Alioto T."/>
            <person name="Alioto T."/>
            <person name="Gomez Garrido J."/>
        </authorList>
    </citation>
    <scope>NUCLEOTIDE SEQUENCE</scope>
</reference>
<evidence type="ECO:0000313" key="3">
    <source>
        <dbReference type="EMBL" id="CAI9733199.1"/>
    </source>
</evidence>
<keyword evidence="2" id="KW-0812">Transmembrane</keyword>
<dbReference type="Proteomes" id="UP001162480">
    <property type="component" value="Chromosome 14"/>
</dbReference>
<sequence length="100" mass="11220">MIAIFVFVVAVESFVMIFIMFVVIVVDMVGIISNIVVADMVVVMIFIMLTVIIVDMRQDIRLVISDKCQTIVKTESKSNSKERADLENFSGIDNDTGEKK</sequence>
<protein>
    <submittedName>
        <fullName evidence="3">Uncharacterized protein</fullName>
    </submittedName>
</protein>
<feature type="transmembrane region" description="Helical" evidence="2">
    <location>
        <begin position="31"/>
        <end position="54"/>
    </location>
</feature>
<proteinExistence type="predicted"/>
<feature type="region of interest" description="Disordered" evidence="1">
    <location>
        <begin position="74"/>
        <end position="100"/>
    </location>
</feature>
<keyword evidence="2" id="KW-1133">Transmembrane helix</keyword>
<evidence type="ECO:0000313" key="4">
    <source>
        <dbReference type="Proteomes" id="UP001162480"/>
    </source>
</evidence>
<dbReference type="AlphaFoldDB" id="A0AA36BFQ5"/>
<feature type="transmembrane region" description="Helical" evidence="2">
    <location>
        <begin position="5"/>
        <end position="25"/>
    </location>
</feature>
<evidence type="ECO:0000256" key="1">
    <source>
        <dbReference type="SAM" id="MobiDB-lite"/>
    </source>
</evidence>
<name>A0AA36BFQ5_OCTVU</name>
<keyword evidence="2" id="KW-0472">Membrane</keyword>
<gene>
    <name evidence="3" type="ORF">OCTVUL_1B021574</name>
</gene>
<organism evidence="3 4">
    <name type="scientific">Octopus vulgaris</name>
    <name type="common">Common octopus</name>
    <dbReference type="NCBI Taxonomy" id="6645"/>
    <lineage>
        <taxon>Eukaryota</taxon>
        <taxon>Metazoa</taxon>
        <taxon>Spiralia</taxon>
        <taxon>Lophotrochozoa</taxon>
        <taxon>Mollusca</taxon>
        <taxon>Cephalopoda</taxon>
        <taxon>Coleoidea</taxon>
        <taxon>Octopodiformes</taxon>
        <taxon>Octopoda</taxon>
        <taxon>Incirrata</taxon>
        <taxon>Octopodidae</taxon>
        <taxon>Octopus</taxon>
    </lineage>
</organism>
<feature type="compositionally biased region" description="Basic and acidic residues" evidence="1">
    <location>
        <begin position="74"/>
        <end position="86"/>
    </location>
</feature>
<accession>A0AA36BFQ5</accession>
<keyword evidence="4" id="KW-1185">Reference proteome</keyword>
<evidence type="ECO:0000256" key="2">
    <source>
        <dbReference type="SAM" id="Phobius"/>
    </source>
</evidence>
<dbReference type="EMBL" id="OX597827">
    <property type="protein sequence ID" value="CAI9733199.1"/>
    <property type="molecule type" value="Genomic_DNA"/>
</dbReference>